<keyword evidence="5" id="KW-0053">Apoptosis</keyword>
<feature type="compositionally biased region" description="Polar residues" evidence="9">
    <location>
        <begin position="1"/>
        <end position="10"/>
    </location>
</feature>
<dbReference type="GO" id="GO:0097192">
    <property type="term" value="P:extrinsic apoptotic signaling pathway in absence of ligand"/>
    <property type="evidence" value="ECO:0007669"/>
    <property type="project" value="TreeGrafter"/>
</dbReference>
<keyword evidence="6 10" id="KW-1133">Transmembrane helix</keyword>
<dbReference type="SUPFAM" id="SSF56854">
    <property type="entry name" value="Bcl-2 inhibitors of programmed cell death"/>
    <property type="match status" value="1"/>
</dbReference>
<dbReference type="GO" id="GO:0042981">
    <property type="term" value="P:regulation of apoptotic process"/>
    <property type="evidence" value="ECO:0007669"/>
    <property type="project" value="InterPro"/>
</dbReference>
<feature type="region of interest" description="Disordered" evidence="9">
    <location>
        <begin position="111"/>
        <end position="133"/>
    </location>
</feature>
<sequence length="291" mass="32230">MNNNSTNDGTCQGAGGDQRSNMAGVFSFDPSDIEASSANPGNAANGSVVSDAAAAPDASDEAAAAAAYPPLTPRLLCEPESPPDTEENVSTQADGIFRSFVFERFARDREIGQLDPGTPDSPELARERPPPLSQEARIGRQLAEIGDDIQQRYSSQFKDMIKSLESQLTDSEASFELFRRVAIRLFRDHVINWGRIVALFFFGYRVAVEKIRHGVSGFLRQIVSWICRFLVTERIASWIAEHGGWRSVRHITSVAMGGENRLSRNINWRHVTGLSAIIVFCVVIIRYNRQQ</sequence>
<evidence type="ECO:0000256" key="8">
    <source>
        <dbReference type="ARBA" id="ARBA00023136"/>
    </source>
</evidence>
<evidence type="ECO:0000256" key="5">
    <source>
        <dbReference type="ARBA" id="ARBA00022703"/>
    </source>
</evidence>
<reference evidence="12 13" key="1">
    <citation type="submission" date="2017-06" db="EMBL/GenBank/DDBJ databases">
        <title>A platform for efficient transgenesis in Macrostomum lignano, a flatworm model organism for stem cell research.</title>
        <authorList>
            <person name="Berezikov E."/>
        </authorList>
    </citation>
    <scope>NUCLEOTIDE SEQUENCE [LARGE SCALE GENOMIC DNA]</scope>
    <source>
        <strain evidence="12">DV1</strain>
        <tissue evidence="12">Whole organism</tissue>
    </source>
</reference>
<dbReference type="GO" id="GO:0015288">
    <property type="term" value="F:porin activity"/>
    <property type="evidence" value="ECO:0007669"/>
    <property type="project" value="TreeGrafter"/>
</dbReference>
<keyword evidence="8 10" id="KW-0472">Membrane</keyword>
<dbReference type="GO" id="GO:0001836">
    <property type="term" value="P:release of cytochrome c from mitochondria"/>
    <property type="evidence" value="ECO:0007669"/>
    <property type="project" value="TreeGrafter"/>
</dbReference>
<proteinExistence type="inferred from homology"/>
<dbReference type="GO" id="GO:0051400">
    <property type="term" value="F:BH domain binding"/>
    <property type="evidence" value="ECO:0007669"/>
    <property type="project" value="TreeGrafter"/>
</dbReference>
<keyword evidence="4 10" id="KW-0812">Transmembrane</keyword>
<dbReference type="PROSITE" id="PS01259">
    <property type="entry name" value="BH3"/>
    <property type="match status" value="1"/>
</dbReference>
<dbReference type="GO" id="GO:0005741">
    <property type="term" value="C:mitochondrial outer membrane"/>
    <property type="evidence" value="ECO:0007669"/>
    <property type="project" value="TreeGrafter"/>
</dbReference>
<dbReference type="SMART" id="SM00337">
    <property type="entry name" value="BCL"/>
    <property type="match status" value="1"/>
</dbReference>
<organism evidence="12 13">
    <name type="scientific">Macrostomum lignano</name>
    <dbReference type="NCBI Taxonomy" id="282301"/>
    <lineage>
        <taxon>Eukaryota</taxon>
        <taxon>Metazoa</taxon>
        <taxon>Spiralia</taxon>
        <taxon>Lophotrochozoa</taxon>
        <taxon>Platyhelminthes</taxon>
        <taxon>Rhabditophora</taxon>
        <taxon>Macrostomorpha</taxon>
        <taxon>Macrostomida</taxon>
        <taxon>Macrostomidae</taxon>
        <taxon>Macrostomum</taxon>
    </lineage>
</organism>
<dbReference type="GO" id="GO:0008630">
    <property type="term" value="P:intrinsic apoptotic signaling pathway in response to DNA damage"/>
    <property type="evidence" value="ECO:0007669"/>
    <property type="project" value="TreeGrafter"/>
</dbReference>
<feature type="compositionally biased region" description="Low complexity" evidence="9">
    <location>
        <begin position="35"/>
        <end position="67"/>
    </location>
</feature>
<evidence type="ECO:0000256" key="3">
    <source>
        <dbReference type="ARBA" id="ARBA00009458"/>
    </source>
</evidence>
<evidence type="ECO:0000256" key="6">
    <source>
        <dbReference type="ARBA" id="ARBA00022989"/>
    </source>
</evidence>
<evidence type="ECO:0000313" key="13">
    <source>
        <dbReference type="Proteomes" id="UP000215902"/>
    </source>
</evidence>
<accession>A0A267E528</accession>
<dbReference type="Gene3D" id="1.10.437.10">
    <property type="entry name" value="Blc2-like"/>
    <property type="match status" value="1"/>
</dbReference>
<comment type="caution">
    <text evidence="12">The sequence shown here is derived from an EMBL/GenBank/DDBJ whole genome shotgun (WGS) entry which is preliminary data.</text>
</comment>
<protein>
    <recommendedName>
        <fullName evidence="11">Bcl-2 Bcl-2 homology region 1-3 domain-containing protein</fullName>
    </recommendedName>
</protein>
<dbReference type="PROSITE" id="PS50062">
    <property type="entry name" value="BCL2_FAMILY"/>
    <property type="match status" value="1"/>
</dbReference>
<dbReference type="InterPro" id="IPR046371">
    <property type="entry name" value="Bcl-2_BH1-3"/>
</dbReference>
<evidence type="ECO:0000256" key="2">
    <source>
        <dbReference type="ARBA" id="ARBA00004173"/>
    </source>
</evidence>
<evidence type="ECO:0000256" key="10">
    <source>
        <dbReference type="SAM" id="Phobius"/>
    </source>
</evidence>
<dbReference type="PANTHER" id="PTHR11256:SF41">
    <property type="entry name" value="BCL-2 HOMOLOGOUS ANTAGONIST_KILLER"/>
    <property type="match status" value="1"/>
</dbReference>
<comment type="similarity">
    <text evidence="3">Belongs to the Bcl-2 family.</text>
</comment>
<dbReference type="Pfam" id="PF00452">
    <property type="entry name" value="Bcl-2"/>
    <property type="match status" value="1"/>
</dbReference>
<dbReference type="PROSITE" id="PS01080">
    <property type="entry name" value="BH1"/>
    <property type="match status" value="1"/>
</dbReference>
<feature type="domain" description="Bcl-2 Bcl-2 homology region 1-3" evidence="11">
    <location>
        <begin position="142"/>
        <end position="245"/>
    </location>
</feature>
<evidence type="ECO:0000259" key="11">
    <source>
        <dbReference type="SMART" id="SM00337"/>
    </source>
</evidence>
<evidence type="ECO:0000256" key="1">
    <source>
        <dbReference type="ARBA" id="ARBA00004167"/>
    </source>
</evidence>
<dbReference type="AlphaFoldDB" id="A0A267E528"/>
<dbReference type="STRING" id="282301.A0A267E528"/>
<evidence type="ECO:0000256" key="4">
    <source>
        <dbReference type="ARBA" id="ARBA00022692"/>
    </source>
</evidence>
<dbReference type="PANTHER" id="PTHR11256">
    <property type="entry name" value="BCL-2 RELATED"/>
    <property type="match status" value="1"/>
</dbReference>
<dbReference type="PRINTS" id="PR01862">
    <property type="entry name" value="BCL2FAMILY"/>
</dbReference>
<dbReference type="InterPro" id="IPR036834">
    <property type="entry name" value="Bcl-2-like_sf"/>
</dbReference>
<dbReference type="OrthoDB" id="6020735at2759"/>
<keyword evidence="13" id="KW-1185">Reference proteome</keyword>
<evidence type="ECO:0000313" key="12">
    <source>
        <dbReference type="EMBL" id="PAA56675.1"/>
    </source>
</evidence>
<dbReference type="InterPro" id="IPR026298">
    <property type="entry name" value="Bcl-2_fam"/>
</dbReference>
<dbReference type="InterPro" id="IPR020717">
    <property type="entry name" value="Bcl2_BH1_motif_CS"/>
</dbReference>
<gene>
    <name evidence="12" type="ORF">BOX15_Mlig008287g1</name>
</gene>
<comment type="subcellular location">
    <subcellularLocation>
        <location evidence="1">Membrane</location>
        <topology evidence="1">Single-pass membrane protein</topology>
    </subcellularLocation>
    <subcellularLocation>
        <location evidence="2">Mitochondrion</location>
    </subcellularLocation>
</comment>
<evidence type="ECO:0000256" key="9">
    <source>
        <dbReference type="SAM" id="MobiDB-lite"/>
    </source>
</evidence>
<feature type="transmembrane region" description="Helical" evidence="10">
    <location>
        <begin position="268"/>
        <end position="287"/>
    </location>
</feature>
<dbReference type="Proteomes" id="UP000215902">
    <property type="component" value="Unassembled WGS sequence"/>
</dbReference>
<evidence type="ECO:0000256" key="7">
    <source>
        <dbReference type="ARBA" id="ARBA00023128"/>
    </source>
</evidence>
<keyword evidence="7" id="KW-0496">Mitochondrion</keyword>
<feature type="region of interest" description="Disordered" evidence="9">
    <location>
        <begin position="1"/>
        <end position="93"/>
    </location>
</feature>
<name>A0A267E528_9PLAT</name>
<dbReference type="CDD" id="cd06845">
    <property type="entry name" value="Bcl-2_like"/>
    <property type="match status" value="1"/>
</dbReference>
<dbReference type="InterPro" id="IPR002475">
    <property type="entry name" value="Bcl2-like"/>
</dbReference>
<dbReference type="InterPro" id="IPR020728">
    <property type="entry name" value="Bcl2_BH3_motif_CS"/>
</dbReference>
<dbReference type="EMBL" id="NIVC01002591">
    <property type="protein sequence ID" value="PAA56675.1"/>
    <property type="molecule type" value="Genomic_DNA"/>
</dbReference>